<dbReference type="EMBL" id="BOSL01000005">
    <property type="protein sequence ID" value="GIP52921.1"/>
    <property type="molecule type" value="Genomic_DNA"/>
</dbReference>
<evidence type="ECO:0000256" key="1">
    <source>
        <dbReference type="SAM" id="MobiDB-lite"/>
    </source>
</evidence>
<evidence type="ECO:0000313" key="3">
    <source>
        <dbReference type="Proteomes" id="UP000679992"/>
    </source>
</evidence>
<gene>
    <name evidence="2" type="ORF">J42TS3_19560</name>
</gene>
<protein>
    <submittedName>
        <fullName evidence="2">Uncharacterized protein</fullName>
    </submittedName>
</protein>
<comment type="caution">
    <text evidence="2">The sequence shown here is derived from an EMBL/GenBank/DDBJ whole genome shotgun (WGS) entry which is preliminary data.</text>
</comment>
<name>A0ABQ4MAA8_9BACL</name>
<keyword evidence="3" id="KW-1185">Reference proteome</keyword>
<feature type="region of interest" description="Disordered" evidence="1">
    <location>
        <begin position="285"/>
        <end position="328"/>
    </location>
</feature>
<proteinExistence type="predicted"/>
<dbReference type="RefSeq" id="WP_213654606.1">
    <property type="nucleotide sequence ID" value="NZ_BOSL01000005.1"/>
</dbReference>
<reference evidence="2 3" key="1">
    <citation type="submission" date="2021-03" db="EMBL/GenBank/DDBJ databases">
        <title>Antimicrobial resistance genes in bacteria isolated from Japanese honey, and their potential for conferring macrolide and lincosamide resistance in the American foulbrood pathogen Paenibacillus larvae.</title>
        <authorList>
            <person name="Okamoto M."/>
            <person name="Kumagai M."/>
            <person name="Kanamori H."/>
            <person name="Takamatsu D."/>
        </authorList>
    </citation>
    <scope>NUCLEOTIDE SEQUENCE [LARGE SCALE GENOMIC DNA]</scope>
    <source>
        <strain evidence="2 3">J42TS3</strain>
    </source>
</reference>
<accession>A0ABQ4MAA8</accession>
<evidence type="ECO:0000313" key="2">
    <source>
        <dbReference type="EMBL" id="GIP52921.1"/>
    </source>
</evidence>
<organism evidence="2 3">
    <name type="scientific">Paenibacillus vini</name>
    <dbReference type="NCBI Taxonomy" id="1476024"/>
    <lineage>
        <taxon>Bacteria</taxon>
        <taxon>Bacillati</taxon>
        <taxon>Bacillota</taxon>
        <taxon>Bacilli</taxon>
        <taxon>Bacillales</taxon>
        <taxon>Paenibacillaceae</taxon>
        <taxon>Paenibacillus</taxon>
    </lineage>
</organism>
<sequence length="411" mass="48548">MYFTEEERKAIIGSLSKSQRNALHVFSRLSKQSYFANVLASYKGTERFFFDGYVDHGGVKKGVTCLCGKSLRYEFILRDIKSGQKISLGRTHFQKELDIPDHIARQVHKGIHQINIELDEILDKIWRNDTKLPQSIVKHINEIELSEEIECLLNASLPLLRRHIDYLFDVSKKYRQQTSKTDKQEILGKEFQDVHDGTISYEQYIDELYGEAIEEYLLKAYGYNRISSIIEFLVKTKGLKNQTLNEQHALYSHFFHYLRKNPKFFAHKDDKTAFKHIVHMDQKERVERESAEKRKRSEENFERIREEKRKQESERLEARKQAREQAREQARKQAWEKIKADRMLRDMPKMILKNPIKSADQLKIGTIINHRDMGRGEILYIDGDVIEMRFSTEVKSFSIKLCLDRGLLELA</sequence>
<dbReference type="Proteomes" id="UP000679992">
    <property type="component" value="Unassembled WGS sequence"/>
</dbReference>